<reference evidence="4 5" key="1">
    <citation type="submission" date="2017-10" db="EMBL/GenBank/DDBJ databases">
        <title>The draft genome sequence of Lewinella nigricans NBRC 102662.</title>
        <authorList>
            <person name="Wang K."/>
        </authorList>
    </citation>
    <scope>NUCLEOTIDE SEQUENCE [LARGE SCALE GENOMIC DNA]</scope>
    <source>
        <strain evidence="4 5">NBRC 102662</strain>
    </source>
</reference>
<dbReference type="OrthoDB" id="822355at2"/>
<gene>
    <name evidence="4" type="ORF">CRP01_14150</name>
</gene>
<dbReference type="InterPro" id="IPR002347">
    <property type="entry name" value="SDR_fam"/>
</dbReference>
<name>A0A2D0NC89_FLAN2</name>
<dbReference type="PROSITE" id="PS00061">
    <property type="entry name" value="ADH_SHORT"/>
    <property type="match status" value="1"/>
</dbReference>
<dbReference type="EMBL" id="PDUD01000019">
    <property type="protein sequence ID" value="PHN06105.1"/>
    <property type="molecule type" value="Genomic_DNA"/>
</dbReference>
<comment type="similarity">
    <text evidence="1 3">Belongs to the short-chain dehydrogenases/reductases (SDR) family.</text>
</comment>
<comment type="caution">
    <text evidence="4">The sequence shown here is derived from an EMBL/GenBank/DDBJ whole genome shotgun (WGS) entry which is preliminary data.</text>
</comment>
<accession>A0A2D0NC89</accession>
<sequence>MRTAKNILPLSGKVAWITGASSGIGEQLSYQFAARGAALILSSRKRVSLEAVRSRAQEFKVEVRILPLDLERLEELPKKAEEALAFFGRIDYMVHNAGVGLRDFALDTDLATDQKIMNTNYFGPMVITKAVVPDMLRRKSGHLVVISSLSGKYGVPRTSSYAASKHAVQGFYETLRSEIAGSGVKITIIVPGIIQTRITAHALDGGGHLFGRVEQTFQSAYPVEKAAGKILQAVLREKEEVFVGGTEGITLIMNRISPWFLRRFIRNHPIKRLRNLKKKLFPGKRQYAET</sequence>
<dbReference type="PRINTS" id="PR00080">
    <property type="entry name" value="SDRFAMILY"/>
</dbReference>
<keyword evidence="5" id="KW-1185">Reference proteome</keyword>
<evidence type="ECO:0000256" key="3">
    <source>
        <dbReference type="RuleBase" id="RU000363"/>
    </source>
</evidence>
<protein>
    <submittedName>
        <fullName evidence="4">Dehydrogenase</fullName>
    </submittedName>
</protein>
<dbReference type="InterPro" id="IPR020904">
    <property type="entry name" value="Sc_DH/Rdtase_CS"/>
</dbReference>
<organism evidence="4 5">
    <name type="scientific">Flavilitoribacter nigricans (strain ATCC 23147 / DSM 23189 / NBRC 102662 / NCIMB 1420 / SS-2)</name>
    <name type="common">Lewinella nigricans</name>
    <dbReference type="NCBI Taxonomy" id="1122177"/>
    <lineage>
        <taxon>Bacteria</taxon>
        <taxon>Pseudomonadati</taxon>
        <taxon>Bacteroidota</taxon>
        <taxon>Saprospiria</taxon>
        <taxon>Saprospirales</taxon>
        <taxon>Lewinellaceae</taxon>
        <taxon>Flavilitoribacter</taxon>
    </lineage>
</organism>
<dbReference type="RefSeq" id="WP_099150699.1">
    <property type="nucleotide sequence ID" value="NZ_PDUD01000019.1"/>
</dbReference>
<dbReference type="InterPro" id="IPR036291">
    <property type="entry name" value="NAD(P)-bd_dom_sf"/>
</dbReference>
<dbReference type="Pfam" id="PF00106">
    <property type="entry name" value="adh_short"/>
    <property type="match status" value="1"/>
</dbReference>
<dbReference type="PRINTS" id="PR00081">
    <property type="entry name" value="GDHRDH"/>
</dbReference>
<dbReference type="SUPFAM" id="SSF51735">
    <property type="entry name" value="NAD(P)-binding Rossmann-fold domains"/>
    <property type="match status" value="1"/>
</dbReference>
<dbReference type="GO" id="GO:0016491">
    <property type="term" value="F:oxidoreductase activity"/>
    <property type="evidence" value="ECO:0007669"/>
    <property type="project" value="UniProtKB-KW"/>
</dbReference>
<dbReference type="PANTHER" id="PTHR44196:SF1">
    <property type="entry name" value="DEHYDROGENASE_REDUCTASE SDR FAMILY MEMBER 7B"/>
    <property type="match status" value="1"/>
</dbReference>
<proteinExistence type="inferred from homology"/>
<evidence type="ECO:0000256" key="1">
    <source>
        <dbReference type="ARBA" id="ARBA00006484"/>
    </source>
</evidence>
<dbReference type="GO" id="GO:0016020">
    <property type="term" value="C:membrane"/>
    <property type="evidence" value="ECO:0007669"/>
    <property type="project" value="TreeGrafter"/>
</dbReference>
<evidence type="ECO:0000313" key="5">
    <source>
        <dbReference type="Proteomes" id="UP000223913"/>
    </source>
</evidence>
<keyword evidence="2" id="KW-0560">Oxidoreductase</keyword>
<dbReference type="Proteomes" id="UP000223913">
    <property type="component" value="Unassembled WGS sequence"/>
</dbReference>
<evidence type="ECO:0000313" key="4">
    <source>
        <dbReference type="EMBL" id="PHN06105.1"/>
    </source>
</evidence>
<dbReference type="PANTHER" id="PTHR44196">
    <property type="entry name" value="DEHYDROGENASE/REDUCTASE SDR FAMILY MEMBER 7B"/>
    <property type="match status" value="1"/>
</dbReference>
<evidence type="ECO:0000256" key="2">
    <source>
        <dbReference type="ARBA" id="ARBA00023002"/>
    </source>
</evidence>
<dbReference type="Gene3D" id="3.40.50.720">
    <property type="entry name" value="NAD(P)-binding Rossmann-like Domain"/>
    <property type="match status" value="1"/>
</dbReference>
<dbReference type="AlphaFoldDB" id="A0A2D0NC89"/>